<dbReference type="Proteomes" id="UP000244956">
    <property type="component" value="Unassembled WGS sequence"/>
</dbReference>
<dbReference type="RefSeq" id="WP_109265660.1">
    <property type="nucleotide sequence ID" value="NZ_QEWP01000018.1"/>
</dbReference>
<name>A0A2U2B532_9BACT</name>
<comment type="caution">
    <text evidence="3">The sequence shown here is derived from an EMBL/GenBank/DDBJ whole genome shotgun (WGS) entry which is preliminary data.</text>
</comment>
<dbReference type="AlphaFoldDB" id="A0A2U2B532"/>
<evidence type="ECO:0000313" key="3">
    <source>
        <dbReference type="EMBL" id="PWD98166.1"/>
    </source>
</evidence>
<dbReference type="Pfam" id="PF13566">
    <property type="entry name" value="DUF4130"/>
    <property type="match status" value="1"/>
</dbReference>
<feature type="region of interest" description="Disordered" evidence="1">
    <location>
        <begin position="199"/>
        <end position="220"/>
    </location>
</feature>
<sequence length="265" mass="31528">MNTPDFQNIVNYQYDGTFPGFLSAVFGVWDRGRFPARIIPPEASPGLFEETIEVETVDDRADRVWKGIQKAGGKRLGQRFMHVFLSREPGVEDLMLFILKQLFDANKNVANDLSVEEVLRFTQLERKVLKEVHRLYMFLRFEQTADGTWFAPVSPRYDVLPMTLNHFKSRFADQPWLIYDTERKYGYYYDKDNIEEVSIDNPSFDNDTGELSPETQSNDEKEWQEMWRSYFKHIAIKERTNPRLQRQFMPKRFWKHLTEKRKTGE</sequence>
<dbReference type="InterPro" id="IPR023875">
    <property type="entry name" value="DNA_repair_put"/>
</dbReference>
<feature type="domain" description="DUF4130" evidence="2">
    <location>
        <begin position="91"/>
        <end position="259"/>
    </location>
</feature>
<keyword evidence="4" id="KW-1185">Reference proteome</keyword>
<dbReference type="OrthoDB" id="5290748at2"/>
<proteinExistence type="predicted"/>
<gene>
    <name evidence="3" type="ORF">DDZ16_16875</name>
</gene>
<dbReference type="NCBIfam" id="TIGR03915">
    <property type="entry name" value="SAM_7_link_chp"/>
    <property type="match status" value="1"/>
</dbReference>
<organism evidence="3 4">
    <name type="scientific">Marinilabilia rubra</name>
    <dbReference type="NCBI Taxonomy" id="2162893"/>
    <lineage>
        <taxon>Bacteria</taxon>
        <taxon>Pseudomonadati</taxon>
        <taxon>Bacteroidota</taxon>
        <taxon>Bacteroidia</taxon>
        <taxon>Marinilabiliales</taxon>
        <taxon>Marinilabiliaceae</taxon>
        <taxon>Marinilabilia</taxon>
    </lineage>
</organism>
<dbReference type="InterPro" id="IPR025404">
    <property type="entry name" value="DUF4130"/>
</dbReference>
<dbReference type="EMBL" id="QEWP01000018">
    <property type="protein sequence ID" value="PWD98166.1"/>
    <property type="molecule type" value="Genomic_DNA"/>
</dbReference>
<reference evidence="3 4" key="1">
    <citation type="submission" date="2018-05" db="EMBL/GenBank/DDBJ databases">
        <title>Marinilabilia rubrum sp. nov., isolated from saltern sediment.</title>
        <authorList>
            <person name="Zhang R."/>
        </authorList>
    </citation>
    <scope>NUCLEOTIDE SEQUENCE [LARGE SCALE GENOMIC DNA]</scope>
    <source>
        <strain evidence="3 4">WTE16</strain>
    </source>
</reference>
<evidence type="ECO:0000313" key="4">
    <source>
        <dbReference type="Proteomes" id="UP000244956"/>
    </source>
</evidence>
<accession>A0A2U2B532</accession>
<protein>
    <submittedName>
        <fullName evidence="3">DNA metabolism protein</fullName>
    </submittedName>
</protein>
<evidence type="ECO:0000259" key="2">
    <source>
        <dbReference type="Pfam" id="PF13566"/>
    </source>
</evidence>
<evidence type="ECO:0000256" key="1">
    <source>
        <dbReference type="SAM" id="MobiDB-lite"/>
    </source>
</evidence>